<name>A0ABW6MT70_9ACTN</name>
<protein>
    <submittedName>
        <fullName evidence="1">Uncharacterized protein</fullName>
    </submittedName>
</protein>
<sequence>MPRYVHVPTEATHQLIRQAYEAGGPYQWAREAWKNSEESHASVIQFGIEEQAAGQHGVLRRTIMDNGEGMDPEDLKIFLTTFGGGGKPIGMDQNFGQGFKSAVLPWNPYGVVVISYTRNNPEGAMLWIYRDDQGNYALKEWPATDEDGEFVSYLSTPRPFDDQDHGCDWGAIRPEWMETGTIMVLLGQSKDSNTWQGDPEPSRNESVDGLIRYLNGRLLDVPNRNGAPIETTVFDKYVRKSTERHASKDKTVTLPSGEELVWKPRRVHGLRHFIPETELTGTVVVDEHGTRAEWFYVSEPDVPVKGSKDYVNQRPVVAVNYQGELYHADSAKSRYRQFGITDEIRGRTWLILHPPVYSDSRPMEWGVLTQASRNMLMAKGGVDLPWDRWGDTFFARFPEELARVRDEARSGNRGQSDAAMAKNLSRILDRLNPRFKASRILSSAAGLVMGFPSGATAGIPGSQRITNARGGKASAGGAGGSAGSQQVLAPAVSGGTSGRQARARGGFPAFDWKKFEPDEAKFLARYDQNDNLELDDGLVSHGVVFLNESHPVFVQEVNYWVDSVWPKADPKLVQDLVHRVYGEEAVAHVVHAQRLNGTVVANNGGKPTVISEEDVQQFLEPVALSSALLGLVNVEQRILTQGGGLFGSRANS</sequence>
<keyword evidence="2" id="KW-1185">Reference proteome</keyword>
<organism evidence="1 2">
    <name type="scientific">Streptomyces tibetensis</name>
    <dbReference type="NCBI Taxonomy" id="2382123"/>
    <lineage>
        <taxon>Bacteria</taxon>
        <taxon>Bacillati</taxon>
        <taxon>Actinomycetota</taxon>
        <taxon>Actinomycetes</taxon>
        <taxon>Kitasatosporales</taxon>
        <taxon>Streptomycetaceae</taxon>
        <taxon>Streptomyces</taxon>
    </lineage>
</organism>
<reference evidence="1 2" key="1">
    <citation type="submission" date="2024-10" db="EMBL/GenBank/DDBJ databases">
        <title>The Natural Products Discovery Center: Release of the First 8490 Sequenced Strains for Exploring Actinobacteria Biosynthetic Diversity.</title>
        <authorList>
            <person name="Kalkreuter E."/>
            <person name="Kautsar S.A."/>
            <person name="Yang D."/>
            <person name="Bader C.D."/>
            <person name="Teijaro C.N."/>
            <person name="Fluegel L."/>
            <person name="Davis C.M."/>
            <person name="Simpson J.R."/>
            <person name="Lauterbach L."/>
            <person name="Steele A.D."/>
            <person name="Gui C."/>
            <person name="Meng S."/>
            <person name="Li G."/>
            <person name="Viehrig K."/>
            <person name="Ye F."/>
            <person name="Su P."/>
            <person name="Kiefer A.F."/>
            <person name="Nichols A."/>
            <person name="Cepeda A.J."/>
            <person name="Yan W."/>
            <person name="Fan B."/>
            <person name="Jiang Y."/>
            <person name="Adhikari A."/>
            <person name="Zheng C.-J."/>
            <person name="Schuster L."/>
            <person name="Cowan T.M."/>
            <person name="Smanski M.J."/>
            <person name="Chevrette M.G."/>
            <person name="De Carvalho L.P.S."/>
            <person name="Shen B."/>
        </authorList>
    </citation>
    <scope>NUCLEOTIDE SEQUENCE [LARGE SCALE GENOMIC DNA]</scope>
    <source>
        <strain evidence="1 2">NPDC005497</strain>
    </source>
</reference>
<accession>A0ABW6MT70</accession>
<dbReference type="SUPFAM" id="SSF55874">
    <property type="entry name" value="ATPase domain of HSP90 chaperone/DNA topoisomerase II/histidine kinase"/>
    <property type="match status" value="1"/>
</dbReference>
<dbReference type="EMBL" id="JBIAJP010000002">
    <property type="protein sequence ID" value="MFF0004222.1"/>
    <property type="molecule type" value="Genomic_DNA"/>
</dbReference>
<dbReference type="InterPro" id="IPR036890">
    <property type="entry name" value="HATPase_C_sf"/>
</dbReference>
<evidence type="ECO:0000313" key="1">
    <source>
        <dbReference type="EMBL" id="MFF0004222.1"/>
    </source>
</evidence>
<gene>
    <name evidence="1" type="ORF">ACFYQT_12400</name>
</gene>
<dbReference type="Proteomes" id="UP001601422">
    <property type="component" value="Unassembled WGS sequence"/>
</dbReference>
<dbReference type="RefSeq" id="WP_389827718.1">
    <property type="nucleotide sequence ID" value="NZ_JBIAJP010000002.1"/>
</dbReference>
<evidence type="ECO:0000313" key="2">
    <source>
        <dbReference type="Proteomes" id="UP001601422"/>
    </source>
</evidence>
<proteinExistence type="predicted"/>
<comment type="caution">
    <text evidence="1">The sequence shown here is derived from an EMBL/GenBank/DDBJ whole genome shotgun (WGS) entry which is preliminary data.</text>
</comment>